<protein>
    <submittedName>
        <fullName evidence="2">Uncharacterized protein</fullName>
    </submittedName>
</protein>
<sequence length="247" mass="27297">MGVVRVEVHEAEREELQAHGEAVEQPEGERPERVGGHAVPEVEGEEEGAQGGPQQAQEQEGRLVAEALVPVAQHQPQLGVDEGEEQRVEDGVGDGQTQLHVRGDGRRDGGRGREVAAVGVGGALLLLSRVPLHRLPIHPPAEREGEREGEVVKDGAAASDLWERRRRRRRLTEKWRRRREEKEEEEGQRPSFCRLPGGEPLVAVGHVITPSRSPAGDWLSGRRDAAERRGGETDLEGEREFFFSAFT</sequence>
<accession>A0A4Z2H3X6</accession>
<feature type="region of interest" description="Disordered" evidence="1">
    <location>
        <begin position="1"/>
        <end position="112"/>
    </location>
</feature>
<reference evidence="2 3" key="1">
    <citation type="submission" date="2019-03" db="EMBL/GenBank/DDBJ databases">
        <title>First draft genome of Liparis tanakae, snailfish: a comprehensive survey of snailfish specific genes.</title>
        <authorList>
            <person name="Kim W."/>
            <person name="Song I."/>
            <person name="Jeong J.-H."/>
            <person name="Kim D."/>
            <person name="Kim S."/>
            <person name="Ryu S."/>
            <person name="Song J.Y."/>
            <person name="Lee S.K."/>
        </authorList>
    </citation>
    <scope>NUCLEOTIDE SEQUENCE [LARGE SCALE GENOMIC DNA]</scope>
    <source>
        <tissue evidence="2">Muscle</tissue>
    </source>
</reference>
<comment type="caution">
    <text evidence="2">The sequence shown here is derived from an EMBL/GenBank/DDBJ whole genome shotgun (WGS) entry which is preliminary data.</text>
</comment>
<dbReference type="EMBL" id="SRLO01000332">
    <property type="protein sequence ID" value="TNN60506.1"/>
    <property type="molecule type" value="Genomic_DNA"/>
</dbReference>
<evidence type="ECO:0000313" key="2">
    <source>
        <dbReference type="EMBL" id="TNN60506.1"/>
    </source>
</evidence>
<organism evidence="2 3">
    <name type="scientific">Liparis tanakae</name>
    <name type="common">Tanaka's snailfish</name>
    <dbReference type="NCBI Taxonomy" id="230148"/>
    <lineage>
        <taxon>Eukaryota</taxon>
        <taxon>Metazoa</taxon>
        <taxon>Chordata</taxon>
        <taxon>Craniata</taxon>
        <taxon>Vertebrata</taxon>
        <taxon>Euteleostomi</taxon>
        <taxon>Actinopterygii</taxon>
        <taxon>Neopterygii</taxon>
        <taxon>Teleostei</taxon>
        <taxon>Neoteleostei</taxon>
        <taxon>Acanthomorphata</taxon>
        <taxon>Eupercaria</taxon>
        <taxon>Perciformes</taxon>
        <taxon>Cottioidei</taxon>
        <taxon>Cottales</taxon>
        <taxon>Liparidae</taxon>
        <taxon>Liparis</taxon>
    </lineage>
</organism>
<dbReference type="Proteomes" id="UP000314294">
    <property type="component" value="Unassembled WGS sequence"/>
</dbReference>
<name>A0A4Z2H3X6_9TELE</name>
<evidence type="ECO:0000313" key="3">
    <source>
        <dbReference type="Proteomes" id="UP000314294"/>
    </source>
</evidence>
<feature type="compositionally biased region" description="Basic and acidic residues" evidence="1">
    <location>
        <begin position="220"/>
        <end position="234"/>
    </location>
</feature>
<keyword evidence="3" id="KW-1185">Reference proteome</keyword>
<dbReference type="AlphaFoldDB" id="A0A4Z2H3X6"/>
<feature type="compositionally biased region" description="Basic and acidic residues" evidence="1">
    <location>
        <begin position="1"/>
        <end position="35"/>
    </location>
</feature>
<evidence type="ECO:0000256" key="1">
    <source>
        <dbReference type="SAM" id="MobiDB-lite"/>
    </source>
</evidence>
<feature type="region of interest" description="Disordered" evidence="1">
    <location>
        <begin position="137"/>
        <end position="158"/>
    </location>
</feature>
<feature type="region of interest" description="Disordered" evidence="1">
    <location>
        <begin position="173"/>
        <end position="234"/>
    </location>
</feature>
<feature type="compositionally biased region" description="Basic and acidic residues" evidence="1">
    <location>
        <begin position="140"/>
        <end position="153"/>
    </location>
</feature>
<feature type="compositionally biased region" description="Basic and acidic residues" evidence="1">
    <location>
        <begin position="101"/>
        <end position="112"/>
    </location>
</feature>
<proteinExistence type="predicted"/>
<gene>
    <name evidence="2" type="ORF">EYF80_029229</name>
</gene>